<dbReference type="PANTHER" id="PTHR30349">
    <property type="entry name" value="PHAGE INTEGRASE-RELATED"/>
    <property type="match status" value="1"/>
</dbReference>
<evidence type="ECO:0000256" key="1">
    <source>
        <dbReference type="ARBA" id="ARBA00022908"/>
    </source>
</evidence>
<dbReference type="InterPro" id="IPR010998">
    <property type="entry name" value="Integrase_recombinase_N"/>
</dbReference>
<proteinExistence type="predicted"/>
<evidence type="ECO:0000256" key="4">
    <source>
        <dbReference type="PROSITE-ProRule" id="PRU01248"/>
    </source>
</evidence>
<reference evidence="7 8" key="1">
    <citation type="submission" date="2015-02" db="EMBL/GenBank/DDBJ databases">
        <title>Genome Sequencing of Rickettsiales.</title>
        <authorList>
            <person name="Daugherty S.C."/>
            <person name="Su Q."/>
            <person name="Abolude K."/>
            <person name="Beier-Sexton M."/>
            <person name="Carlyon J.A."/>
            <person name="Carter R."/>
            <person name="Day N.P."/>
            <person name="Dumler S.J."/>
            <person name="Dyachenko V."/>
            <person name="Godinez A."/>
            <person name="Kurtti T.J."/>
            <person name="Lichay M."/>
            <person name="Mullins K.E."/>
            <person name="Ott S."/>
            <person name="Pappas-Brown V."/>
            <person name="Paris D.H."/>
            <person name="Patel P."/>
            <person name="Richards A.L."/>
            <person name="Sadzewicz L."/>
            <person name="Sears K."/>
            <person name="Seidman D."/>
            <person name="Sengamalay N."/>
            <person name="Stenos J."/>
            <person name="Tallon L.J."/>
            <person name="Vincent G."/>
            <person name="Fraser C.M."/>
            <person name="Munderloh U."/>
            <person name="Dunning-Hotopp J.C."/>
        </authorList>
    </citation>
    <scope>NUCLEOTIDE SEQUENCE [LARGE SCALE GENOMIC DNA]</scope>
    <source>
        <strain evidence="7 8">EmCRT</strain>
    </source>
</reference>
<dbReference type="InterPro" id="IPR013762">
    <property type="entry name" value="Integrase-like_cat_sf"/>
</dbReference>
<protein>
    <submittedName>
        <fullName evidence="7">Phage integrase family protein</fullName>
    </submittedName>
</protein>
<evidence type="ECO:0000259" key="5">
    <source>
        <dbReference type="PROSITE" id="PS51898"/>
    </source>
</evidence>
<evidence type="ECO:0000256" key="2">
    <source>
        <dbReference type="ARBA" id="ARBA00023125"/>
    </source>
</evidence>
<dbReference type="GO" id="GO:0003677">
    <property type="term" value="F:DNA binding"/>
    <property type="evidence" value="ECO:0007669"/>
    <property type="project" value="UniProtKB-UniRule"/>
</dbReference>
<dbReference type="PATRIC" id="fig|1359167.3.peg.459"/>
<dbReference type="Proteomes" id="UP000033546">
    <property type="component" value="Unassembled WGS sequence"/>
</dbReference>
<dbReference type="GO" id="GO:0015074">
    <property type="term" value="P:DNA integration"/>
    <property type="evidence" value="ECO:0007669"/>
    <property type="project" value="UniProtKB-KW"/>
</dbReference>
<sequence length="310" mass="36334">MKSQDLCVIINEWISWIKQERRYSINTVDSYLRDVNKFIEFLYRCTLRSVTLEDIINIKVTDLRKWFAFRYQANIEAVTNARSLSALKNFFQYLSRTYNVDNQAIFCLSRPRLKSTLPRTLAQSHIQRILDYYSLLHNDWIVKRDFALIMLLYGCGLRISEAVNLRFQDIRGDELLIIGKGNKERILPILPIVRESLDGYIKCCPYHVKLSAVGNEYVFVGVNGKKLRRTYFANRIQKIRKEIDLPDTVTPHALRHSFATHLFLGGADIRSIQELLGHVNLSTTQIYTHLDHKSVIDHYKNFHPQVIKKE</sequence>
<dbReference type="Gene3D" id="1.10.443.10">
    <property type="entry name" value="Intergrase catalytic core"/>
    <property type="match status" value="1"/>
</dbReference>
<dbReference type="RefSeq" id="WP_045804820.1">
    <property type="nucleotide sequence ID" value="NZ_LANU01000002.1"/>
</dbReference>
<evidence type="ECO:0000256" key="3">
    <source>
        <dbReference type="ARBA" id="ARBA00023172"/>
    </source>
</evidence>
<dbReference type="Pfam" id="PF02899">
    <property type="entry name" value="Phage_int_SAM_1"/>
    <property type="match status" value="1"/>
</dbReference>
<dbReference type="GO" id="GO:0006310">
    <property type="term" value="P:DNA recombination"/>
    <property type="evidence" value="ECO:0007669"/>
    <property type="project" value="UniProtKB-KW"/>
</dbReference>
<dbReference type="Pfam" id="PF00589">
    <property type="entry name" value="Phage_integrase"/>
    <property type="match status" value="1"/>
</dbReference>
<accession>A0A0F3NBV1</accession>
<dbReference type="PROSITE" id="PS51898">
    <property type="entry name" value="TYR_RECOMBINASE"/>
    <property type="match status" value="1"/>
</dbReference>
<dbReference type="AlphaFoldDB" id="A0A0F3NBV1"/>
<dbReference type="EMBL" id="LANU01000002">
    <property type="protein sequence ID" value="KJV65530.1"/>
    <property type="molecule type" value="Genomic_DNA"/>
</dbReference>
<dbReference type="InterPro" id="IPR011010">
    <property type="entry name" value="DNA_brk_join_enz"/>
</dbReference>
<keyword evidence="1" id="KW-0229">DNA integration</keyword>
<comment type="caution">
    <text evidence="7">The sequence shown here is derived from an EMBL/GenBank/DDBJ whole genome shotgun (WGS) entry which is preliminary data.</text>
</comment>
<dbReference type="Gene3D" id="1.10.150.130">
    <property type="match status" value="1"/>
</dbReference>
<dbReference type="PANTHER" id="PTHR30349:SF90">
    <property type="entry name" value="TYROSINE RECOMBINASE XERD"/>
    <property type="match status" value="1"/>
</dbReference>
<evidence type="ECO:0000259" key="6">
    <source>
        <dbReference type="PROSITE" id="PS51900"/>
    </source>
</evidence>
<dbReference type="PROSITE" id="PS51900">
    <property type="entry name" value="CB"/>
    <property type="match status" value="1"/>
</dbReference>
<gene>
    <name evidence="7" type="ORF">EMUCRT_0474</name>
</gene>
<evidence type="ECO:0000313" key="7">
    <source>
        <dbReference type="EMBL" id="KJV65530.1"/>
    </source>
</evidence>
<name>A0A0F3NBV1_9RICK</name>
<organism evidence="7 8">
    <name type="scientific">Ehrlichia cf. muris str. EmCRT</name>
    <dbReference type="NCBI Taxonomy" id="1359167"/>
    <lineage>
        <taxon>Bacteria</taxon>
        <taxon>Pseudomonadati</taxon>
        <taxon>Pseudomonadota</taxon>
        <taxon>Alphaproteobacteria</taxon>
        <taxon>Rickettsiales</taxon>
        <taxon>Anaplasmataceae</taxon>
        <taxon>Ehrlichia</taxon>
    </lineage>
</organism>
<feature type="domain" description="Core-binding (CB)" evidence="6">
    <location>
        <begin position="4"/>
        <end position="95"/>
    </location>
</feature>
<dbReference type="InterPro" id="IPR002104">
    <property type="entry name" value="Integrase_catalytic"/>
</dbReference>
<keyword evidence="2 4" id="KW-0238">DNA-binding</keyword>
<dbReference type="InterPro" id="IPR044068">
    <property type="entry name" value="CB"/>
</dbReference>
<dbReference type="SUPFAM" id="SSF56349">
    <property type="entry name" value="DNA breaking-rejoining enzymes"/>
    <property type="match status" value="1"/>
</dbReference>
<evidence type="ECO:0000313" key="8">
    <source>
        <dbReference type="Proteomes" id="UP000033546"/>
    </source>
</evidence>
<dbReference type="InterPro" id="IPR050090">
    <property type="entry name" value="Tyrosine_recombinase_XerCD"/>
</dbReference>
<feature type="domain" description="Tyr recombinase" evidence="5">
    <location>
        <begin position="116"/>
        <end position="300"/>
    </location>
</feature>
<keyword evidence="3" id="KW-0233">DNA recombination</keyword>
<dbReference type="InterPro" id="IPR004107">
    <property type="entry name" value="Integrase_SAM-like_N"/>
</dbReference>